<dbReference type="FunFam" id="3.30.70.890:FF:000003">
    <property type="entry name" value="Mevalonate kinase"/>
    <property type="match status" value="1"/>
</dbReference>
<keyword evidence="11" id="KW-0460">Magnesium</keyword>
<comment type="catalytic activity">
    <reaction evidence="18">
        <text>(R)-mevalonate + ATP = (R)-5-phosphomevalonate + ADP + H(+)</text>
        <dbReference type="Rhea" id="RHEA:17065"/>
        <dbReference type="ChEBI" id="CHEBI:15378"/>
        <dbReference type="ChEBI" id="CHEBI:30616"/>
        <dbReference type="ChEBI" id="CHEBI:36464"/>
        <dbReference type="ChEBI" id="CHEBI:58146"/>
        <dbReference type="ChEBI" id="CHEBI:456216"/>
        <dbReference type="EC" id="2.7.1.36"/>
    </reaction>
</comment>
<evidence type="ECO:0000256" key="17">
    <source>
        <dbReference type="ARBA" id="ARBA00029438"/>
    </source>
</evidence>
<dbReference type="SUPFAM" id="SSF54211">
    <property type="entry name" value="Ribosomal protein S5 domain 2-like"/>
    <property type="match status" value="1"/>
</dbReference>
<keyword evidence="13 18" id="KW-0756">Sterol biosynthesis</keyword>
<evidence type="ECO:0000256" key="1">
    <source>
        <dbReference type="ARBA" id="ARBA00004496"/>
    </source>
</evidence>
<comment type="subcellular location">
    <subcellularLocation>
        <location evidence="1 18">Cytoplasm</location>
    </subcellularLocation>
</comment>
<dbReference type="Pfam" id="PF00288">
    <property type="entry name" value="GHMP_kinases_N"/>
    <property type="match status" value="1"/>
</dbReference>
<dbReference type="GO" id="GO:0016126">
    <property type="term" value="P:sterol biosynthetic process"/>
    <property type="evidence" value="ECO:0007669"/>
    <property type="project" value="UniProtKB-KW"/>
</dbReference>
<dbReference type="InterPro" id="IPR006204">
    <property type="entry name" value="GHMP_kinase_N_dom"/>
</dbReference>
<dbReference type="InterPro" id="IPR013750">
    <property type="entry name" value="GHMP_kinase_C_dom"/>
</dbReference>
<sequence length="393" mass="40781">MPLANREDRTTVASGRGSADSVLFGAMDPVAGTAEHRGPVEVRARAPGKIILTGEHAVVHGSAAVAAAIDLYTNSSLLLRPAGPGEGGGAGSSAVELDLRDSGLTFSWPCSRLRGALGEEISANPGAPAPCSPDQPGKAVVSSDLPMGAGLGSSAAFCVSMSGALLTAAGAVSVGAHRGAEGWEVLEKGALELVNQWAFQGEKIIHGKPSGIDNSVSTFGKMIKFKKGELTNLESRNPVKMLITDTRVGRNTKALVAGVSERASRHPDAMASVFHAVNTISEELSSIVELVAEDEIAITSKEDKLAELMEMNQGLLQCMGVSHSSIETVLRTTLKYSLVSKLTGAGGGGCVLTLIPTLSSNIVLEKVTRELESHGYRCFKVEVGGRGLQVFRG</sequence>
<evidence type="ECO:0000256" key="18">
    <source>
        <dbReference type="RuleBase" id="RU363087"/>
    </source>
</evidence>
<dbReference type="PROSITE" id="PS00627">
    <property type="entry name" value="GHMP_KINASES_ATP"/>
    <property type="match status" value="1"/>
</dbReference>
<dbReference type="Pfam" id="PF08544">
    <property type="entry name" value="GHMP_kinases_C"/>
    <property type="match status" value="1"/>
</dbReference>
<dbReference type="GO" id="GO:0046872">
    <property type="term" value="F:metal ion binding"/>
    <property type="evidence" value="ECO:0007669"/>
    <property type="project" value="UniProtKB-KW"/>
</dbReference>
<evidence type="ECO:0000256" key="12">
    <source>
        <dbReference type="ARBA" id="ARBA00022955"/>
    </source>
</evidence>
<dbReference type="InterPro" id="IPR006203">
    <property type="entry name" value="GHMP_knse_ATP-bd_CS"/>
</dbReference>
<keyword evidence="15 18" id="KW-1207">Sterol metabolism</keyword>
<dbReference type="PANTHER" id="PTHR43290:SF2">
    <property type="entry name" value="MEVALONATE KINASE"/>
    <property type="match status" value="1"/>
</dbReference>
<keyword evidence="6 18" id="KW-0808">Transferase</keyword>
<dbReference type="GO" id="GO:0004496">
    <property type="term" value="F:mevalonate kinase activity"/>
    <property type="evidence" value="ECO:0007669"/>
    <property type="project" value="UniProtKB-EC"/>
</dbReference>
<dbReference type="PANTHER" id="PTHR43290">
    <property type="entry name" value="MEVALONATE KINASE"/>
    <property type="match status" value="1"/>
</dbReference>
<keyword evidence="10 18" id="KW-0067">ATP-binding</keyword>
<dbReference type="InterPro" id="IPR036554">
    <property type="entry name" value="GHMP_kinase_C_sf"/>
</dbReference>
<keyword evidence="9 18" id="KW-0418">Kinase</keyword>
<keyword evidence="8 18" id="KW-0547">Nucleotide-binding</keyword>
<keyword evidence="7" id="KW-0479">Metal-binding</keyword>
<evidence type="ECO:0000256" key="5">
    <source>
        <dbReference type="ARBA" id="ARBA00022516"/>
    </source>
</evidence>
<protein>
    <recommendedName>
        <fullName evidence="3 18">Mevalonate kinase</fullName>
        <shortName evidence="18">MK</shortName>
        <ecNumber evidence="3 18">2.7.1.36</ecNumber>
    </recommendedName>
</protein>
<proteinExistence type="inferred from homology"/>
<evidence type="ECO:0000256" key="7">
    <source>
        <dbReference type="ARBA" id="ARBA00022723"/>
    </source>
</evidence>
<feature type="domain" description="GHMP kinase N-terminal" evidence="19">
    <location>
        <begin position="138"/>
        <end position="220"/>
    </location>
</feature>
<dbReference type="InterPro" id="IPR020568">
    <property type="entry name" value="Ribosomal_Su5_D2-typ_SF"/>
</dbReference>
<dbReference type="UniPathway" id="UPA00057">
    <property type="reaction ID" value="UER00098"/>
</dbReference>
<dbReference type="InterPro" id="IPR014721">
    <property type="entry name" value="Ribsml_uS5_D2-typ_fold_subgr"/>
</dbReference>
<comment type="similarity">
    <text evidence="2 18">Belongs to the GHMP kinase family. Mevalonate kinase subfamily.</text>
</comment>
<name>A0A1D6QUP2_MAIZE</name>
<keyword evidence="14 18" id="KW-0443">Lipid metabolism</keyword>
<dbReference type="GO" id="GO:0005737">
    <property type="term" value="C:cytoplasm"/>
    <property type="evidence" value="ECO:0007669"/>
    <property type="project" value="UniProtKB-SubCell"/>
</dbReference>
<gene>
    <name evidence="21" type="ORF">ZEAMMB73_Zm00001d054037</name>
</gene>
<evidence type="ECO:0000256" key="15">
    <source>
        <dbReference type="ARBA" id="ARBA00023166"/>
    </source>
</evidence>
<evidence type="ECO:0000259" key="20">
    <source>
        <dbReference type="Pfam" id="PF08544"/>
    </source>
</evidence>
<evidence type="ECO:0000256" key="6">
    <source>
        <dbReference type="ARBA" id="ARBA00022679"/>
    </source>
</evidence>
<accession>A0A1D6QUP2</accession>
<dbReference type="PRINTS" id="PR00959">
    <property type="entry name" value="MEVGALKINASE"/>
</dbReference>
<dbReference type="EMBL" id="CM000780">
    <property type="protein sequence ID" value="AQK61091.1"/>
    <property type="molecule type" value="Genomic_DNA"/>
</dbReference>
<dbReference type="SUPFAM" id="SSF55060">
    <property type="entry name" value="GHMP Kinase, C-terminal domain"/>
    <property type="match status" value="1"/>
</dbReference>
<evidence type="ECO:0000259" key="19">
    <source>
        <dbReference type="Pfam" id="PF00288"/>
    </source>
</evidence>
<evidence type="ECO:0000256" key="9">
    <source>
        <dbReference type="ARBA" id="ARBA00022777"/>
    </source>
</evidence>
<dbReference type="Gene3D" id="3.30.230.10">
    <property type="match status" value="1"/>
</dbReference>
<dbReference type="ExpressionAtlas" id="A0A1D6QUP2">
    <property type="expression patterns" value="baseline and differential"/>
</dbReference>
<evidence type="ECO:0000256" key="4">
    <source>
        <dbReference type="ARBA" id="ARBA00022490"/>
    </source>
</evidence>
<evidence type="ECO:0000256" key="8">
    <source>
        <dbReference type="ARBA" id="ARBA00022741"/>
    </source>
</evidence>
<evidence type="ECO:0000256" key="10">
    <source>
        <dbReference type="ARBA" id="ARBA00022840"/>
    </source>
</evidence>
<comment type="pathway">
    <text evidence="17 18">Isoprenoid biosynthesis; isopentenyl diphosphate biosynthesis via mevalonate pathway; isopentenyl diphosphate from (R)-mevalonate: step 1/3.</text>
</comment>
<evidence type="ECO:0000256" key="11">
    <source>
        <dbReference type="ARBA" id="ARBA00022842"/>
    </source>
</evidence>
<evidence type="ECO:0000256" key="16">
    <source>
        <dbReference type="ARBA" id="ARBA00023221"/>
    </source>
</evidence>
<evidence type="ECO:0000256" key="3">
    <source>
        <dbReference type="ARBA" id="ARBA00012103"/>
    </source>
</evidence>
<organism evidence="21">
    <name type="scientific">Zea mays</name>
    <name type="common">Maize</name>
    <dbReference type="NCBI Taxonomy" id="4577"/>
    <lineage>
        <taxon>Eukaryota</taxon>
        <taxon>Viridiplantae</taxon>
        <taxon>Streptophyta</taxon>
        <taxon>Embryophyta</taxon>
        <taxon>Tracheophyta</taxon>
        <taxon>Spermatophyta</taxon>
        <taxon>Magnoliopsida</taxon>
        <taxon>Liliopsida</taxon>
        <taxon>Poales</taxon>
        <taxon>Poaceae</taxon>
        <taxon>PACMAD clade</taxon>
        <taxon>Panicoideae</taxon>
        <taxon>Andropogonodae</taxon>
        <taxon>Andropogoneae</taxon>
        <taxon>Tripsacinae</taxon>
        <taxon>Zea</taxon>
    </lineage>
</organism>
<reference evidence="21" key="1">
    <citation type="submission" date="2015-12" db="EMBL/GenBank/DDBJ databases">
        <title>Update maize B73 reference genome by single molecule sequencing technologies.</title>
        <authorList>
            <consortium name="Maize Genome Sequencing Project"/>
            <person name="Ware D."/>
        </authorList>
    </citation>
    <scope>NUCLEOTIDE SEQUENCE</scope>
    <source>
        <tissue evidence="21">Seedling</tissue>
    </source>
</reference>
<dbReference type="Gene3D" id="3.30.70.890">
    <property type="entry name" value="GHMP kinase, C-terminal domain"/>
    <property type="match status" value="1"/>
</dbReference>
<keyword evidence="12 18" id="KW-0752">Steroid biosynthesis</keyword>
<feature type="domain" description="GHMP kinase C-terminal" evidence="20">
    <location>
        <begin position="303"/>
        <end position="369"/>
    </location>
</feature>
<dbReference type="OMA" id="LMDFNHG"/>
<keyword evidence="16 18" id="KW-0753">Steroid metabolism</keyword>
<dbReference type="NCBIfam" id="TIGR00549">
    <property type="entry name" value="mevalon_kin"/>
    <property type="match status" value="1"/>
</dbReference>
<evidence type="ECO:0000256" key="2">
    <source>
        <dbReference type="ARBA" id="ARBA00006495"/>
    </source>
</evidence>
<evidence type="ECO:0000313" key="21">
    <source>
        <dbReference type="EMBL" id="AQK61091.1"/>
    </source>
</evidence>
<keyword evidence="4 18" id="KW-0963">Cytoplasm</keyword>
<dbReference type="GO" id="GO:0005524">
    <property type="term" value="F:ATP binding"/>
    <property type="evidence" value="ECO:0007669"/>
    <property type="project" value="UniProtKB-KW"/>
</dbReference>
<keyword evidence="5 18" id="KW-0444">Lipid biosynthesis</keyword>
<dbReference type="EC" id="2.7.1.36" evidence="3 18"/>
<evidence type="ECO:0000256" key="13">
    <source>
        <dbReference type="ARBA" id="ARBA00023011"/>
    </source>
</evidence>
<dbReference type="GO" id="GO:0019287">
    <property type="term" value="P:isopentenyl diphosphate biosynthetic process, mevalonate pathway"/>
    <property type="evidence" value="ECO:0007669"/>
    <property type="project" value="UniProtKB-UniPathway"/>
</dbReference>
<dbReference type="InterPro" id="IPR006205">
    <property type="entry name" value="Mev_gal_kin"/>
</dbReference>
<evidence type="ECO:0000256" key="14">
    <source>
        <dbReference type="ARBA" id="ARBA00023098"/>
    </source>
</evidence>
<dbReference type="AlphaFoldDB" id="A0A1D6QUP2"/>